<dbReference type="SUPFAM" id="SSF102114">
    <property type="entry name" value="Radical SAM enzymes"/>
    <property type="match status" value="1"/>
</dbReference>
<proteinExistence type="predicted"/>
<evidence type="ECO:0000256" key="3">
    <source>
        <dbReference type="ARBA" id="ARBA00022723"/>
    </source>
</evidence>
<dbReference type="InterPro" id="IPR058240">
    <property type="entry name" value="rSAM_sf"/>
</dbReference>
<dbReference type="Gene3D" id="3.40.50.280">
    <property type="entry name" value="Cobalamin-binding domain"/>
    <property type="match status" value="1"/>
</dbReference>
<dbReference type="Pfam" id="PF04055">
    <property type="entry name" value="Radical_SAM"/>
    <property type="match status" value="1"/>
</dbReference>
<dbReference type="SFLD" id="SFLDG01082">
    <property type="entry name" value="B12-binding_domain_containing"/>
    <property type="match status" value="1"/>
</dbReference>
<dbReference type="EMBL" id="MT142909">
    <property type="protein sequence ID" value="QJA90386.1"/>
    <property type="molecule type" value="Genomic_DNA"/>
</dbReference>
<dbReference type="PANTHER" id="PTHR43409">
    <property type="entry name" value="ANAEROBIC MAGNESIUM-PROTOPORPHYRIN IX MONOMETHYL ESTER CYCLASE-RELATED"/>
    <property type="match status" value="1"/>
</dbReference>
<evidence type="ECO:0000256" key="2">
    <source>
        <dbReference type="ARBA" id="ARBA00022691"/>
    </source>
</evidence>
<dbReference type="AlphaFoldDB" id="A0A6M3L6K7"/>
<dbReference type="SFLD" id="SFLDS00029">
    <property type="entry name" value="Radical_SAM"/>
    <property type="match status" value="1"/>
</dbReference>
<gene>
    <name evidence="7" type="ORF">MM415B02381_0012</name>
</gene>
<dbReference type="InterPro" id="IPR007197">
    <property type="entry name" value="rSAM"/>
</dbReference>
<dbReference type="InterPro" id="IPR051198">
    <property type="entry name" value="BchE-like"/>
</dbReference>
<name>A0A6M3L6K7_9ZZZZ</name>
<dbReference type="Gene3D" id="3.80.30.20">
    <property type="entry name" value="tm_1862 like domain"/>
    <property type="match status" value="1"/>
</dbReference>
<dbReference type="GO" id="GO:0046872">
    <property type="term" value="F:metal ion binding"/>
    <property type="evidence" value="ECO:0007669"/>
    <property type="project" value="UniProtKB-KW"/>
</dbReference>
<accession>A0A6M3L6K7</accession>
<dbReference type="GO" id="GO:0003824">
    <property type="term" value="F:catalytic activity"/>
    <property type="evidence" value="ECO:0007669"/>
    <property type="project" value="InterPro"/>
</dbReference>
<dbReference type="PROSITE" id="PS51918">
    <property type="entry name" value="RADICAL_SAM"/>
    <property type="match status" value="1"/>
</dbReference>
<dbReference type="CDD" id="cd01335">
    <property type="entry name" value="Radical_SAM"/>
    <property type="match status" value="1"/>
</dbReference>
<evidence type="ECO:0000259" key="6">
    <source>
        <dbReference type="PROSITE" id="PS51918"/>
    </source>
</evidence>
<sequence length="399" mass="45383">MLDLVLVQPPNPQLANPLMYSPLGILYLVSAAQHAGFTVEVADMRSGDKPLPRARYYGFTATTPEIEYARRMAKTVKGKTIVGGAHPSLLPEDCKGDFDYVVRGEGELVLPQILKGQFRKGTVVHGQRISNLDSLHFPDWDALEHPFSEELFPGERYGRDKVAATITASRGCPFNCAFCANVYRNPVIFRSPNNIVAELKELIDRGVTQFRFEDDIFTLHPKFDELCWKIGVYNISYKCHGRSDLLTEKMVRALKLSGCEEFGLGVESADDKVLNLNNKREDISATIKAVKILKDYGIRVKTYFIAGLPGETDETLKLNKEFFMACKPDKWTLSTFTPYPGSDIFNHPAKYGITIVDDDYSKWWNFADQYNHVLNGQTPEEMWARYTKFYKWLKGESWK</sequence>
<dbReference type="SFLD" id="SFLDG01123">
    <property type="entry name" value="methyltransferase_(Class_B)"/>
    <property type="match status" value="1"/>
</dbReference>
<keyword evidence="2" id="KW-0949">S-adenosyl-L-methionine</keyword>
<dbReference type="CDD" id="cd02068">
    <property type="entry name" value="radical_SAM_B12_BD"/>
    <property type="match status" value="1"/>
</dbReference>
<evidence type="ECO:0000256" key="1">
    <source>
        <dbReference type="ARBA" id="ARBA00001966"/>
    </source>
</evidence>
<dbReference type="GO" id="GO:0005829">
    <property type="term" value="C:cytosol"/>
    <property type="evidence" value="ECO:0007669"/>
    <property type="project" value="TreeGrafter"/>
</dbReference>
<dbReference type="GO" id="GO:0051539">
    <property type="term" value="F:4 iron, 4 sulfur cluster binding"/>
    <property type="evidence" value="ECO:0007669"/>
    <property type="project" value="UniProtKB-KW"/>
</dbReference>
<keyword evidence="5" id="KW-0411">Iron-sulfur</keyword>
<dbReference type="InterPro" id="IPR006638">
    <property type="entry name" value="Elp3/MiaA/NifB-like_rSAM"/>
</dbReference>
<dbReference type="PANTHER" id="PTHR43409:SF16">
    <property type="entry name" value="SLR0320 PROTEIN"/>
    <property type="match status" value="1"/>
</dbReference>
<evidence type="ECO:0000256" key="4">
    <source>
        <dbReference type="ARBA" id="ARBA00023004"/>
    </source>
</evidence>
<dbReference type="InterPro" id="IPR023404">
    <property type="entry name" value="rSAM_horseshoe"/>
</dbReference>
<reference evidence="7" key="1">
    <citation type="submission" date="2020-03" db="EMBL/GenBank/DDBJ databases">
        <title>The deep terrestrial virosphere.</title>
        <authorList>
            <person name="Holmfeldt K."/>
            <person name="Nilsson E."/>
            <person name="Simone D."/>
            <person name="Lopez-Fernandez M."/>
            <person name="Wu X."/>
            <person name="de Brujin I."/>
            <person name="Lundin D."/>
            <person name="Andersson A."/>
            <person name="Bertilsson S."/>
            <person name="Dopson M."/>
        </authorList>
    </citation>
    <scope>NUCLEOTIDE SEQUENCE</scope>
    <source>
        <strain evidence="7">MM415B02381</strain>
    </source>
</reference>
<comment type="cofactor">
    <cofactor evidence="1">
        <name>[4Fe-4S] cluster</name>
        <dbReference type="ChEBI" id="CHEBI:49883"/>
    </cofactor>
</comment>
<dbReference type="InterPro" id="IPR034466">
    <property type="entry name" value="Methyltransferase_Class_B"/>
</dbReference>
<evidence type="ECO:0000313" key="7">
    <source>
        <dbReference type="EMBL" id="QJA90386.1"/>
    </source>
</evidence>
<organism evidence="7">
    <name type="scientific">viral metagenome</name>
    <dbReference type="NCBI Taxonomy" id="1070528"/>
    <lineage>
        <taxon>unclassified sequences</taxon>
        <taxon>metagenomes</taxon>
        <taxon>organismal metagenomes</taxon>
    </lineage>
</organism>
<dbReference type="GO" id="GO:0031419">
    <property type="term" value="F:cobalamin binding"/>
    <property type="evidence" value="ECO:0007669"/>
    <property type="project" value="InterPro"/>
</dbReference>
<dbReference type="SMART" id="SM00729">
    <property type="entry name" value="Elp3"/>
    <property type="match status" value="1"/>
</dbReference>
<feature type="domain" description="Radical SAM core" evidence="6">
    <location>
        <begin position="158"/>
        <end position="373"/>
    </location>
</feature>
<protein>
    <submittedName>
        <fullName evidence="7">Putative radical SAM superfamily protein</fullName>
    </submittedName>
</protein>
<dbReference type="InterPro" id="IPR006158">
    <property type="entry name" value="Cobalamin-bd"/>
</dbReference>
<dbReference type="Pfam" id="PF02310">
    <property type="entry name" value="B12-binding"/>
    <property type="match status" value="1"/>
</dbReference>
<evidence type="ECO:0000256" key="5">
    <source>
        <dbReference type="ARBA" id="ARBA00023014"/>
    </source>
</evidence>
<keyword evidence="4" id="KW-0408">Iron</keyword>
<keyword evidence="3" id="KW-0479">Metal-binding</keyword>